<dbReference type="AlphaFoldDB" id="A0A1G9Y4X1"/>
<evidence type="ECO:0000313" key="3">
    <source>
        <dbReference type="Proteomes" id="UP000199677"/>
    </source>
</evidence>
<feature type="domain" description="Berberine/berberine-like" evidence="1">
    <location>
        <begin position="21"/>
        <end position="64"/>
    </location>
</feature>
<accession>A0A1G9Y4X1</accession>
<keyword evidence="3" id="KW-1185">Reference proteome</keyword>
<dbReference type="InterPro" id="IPR016169">
    <property type="entry name" value="FAD-bd_PCMH_sub2"/>
</dbReference>
<evidence type="ECO:0000313" key="2">
    <source>
        <dbReference type="EMBL" id="SDN04129.1"/>
    </source>
</evidence>
<dbReference type="Gene3D" id="3.40.462.20">
    <property type="match status" value="1"/>
</dbReference>
<dbReference type="Proteomes" id="UP000199677">
    <property type="component" value="Unassembled WGS sequence"/>
</dbReference>
<evidence type="ECO:0000259" key="1">
    <source>
        <dbReference type="Pfam" id="PF08031"/>
    </source>
</evidence>
<dbReference type="InterPro" id="IPR012951">
    <property type="entry name" value="BBE"/>
</dbReference>
<organism evidence="2 3">
    <name type="scientific">Vreelandella arcis</name>
    <dbReference type="NCBI Taxonomy" id="416873"/>
    <lineage>
        <taxon>Bacteria</taxon>
        <taxon>Pseudomonadati</taxon>
        <taxon>Pseudomonadota</taxon>
        <taxon>Gammaproteobacteria</taxon>
        <taxon>Oceanospirillales</taxon>
        <taxon>Halomonadaceae</taxon>
        <taxon>Vreelandella</taxon>
    </lineage>
</organism>
<dbReference type="GO" id="GO:0016491">
    <property type="term" value="F:oxidoreductase activity"/>
    <property type="evidence" value="ECO:0007669"/>
    <property type="project" value="InterPro"/>
</dbReference>
<reference evidence="3" key="1">
    <citation type="submission" date="2016-10" db="EMBL/GenBank/DDBJ databases">
        <authorList>
            <person name="Varghese N."/>
            <person name="Submissions S."/>
        </authorList>
    </citation>
    <scope>NUCLEOTIDE SEQUENCE [LARGE SCALE GENOMIC DNA]</scope>
    <source>
        <strain evidence="3">CGMCC 1.6494</strain>
    </source>
</reference>
<proteinExistence type="predicted"/>
<dbReference type="EMBL" id="FNII01000002">
    <property type="protein sequence ID" value="SDN04129.1"/>
    <property type="molecule type" value="Genomic_DNA"/>
</dbReference>
<dbReference type="OrthoDB" id="9775082at2"/>
<dbReference type="GO" id="GO:0050660">
    <property type="term" value="F:flavin adenine dinucleotide binding"/>
    <property type="evidence" value="ECO:0007669"/>
    <property type="project" value="InterPro"/>
</dbReference>
<gene>
    <name evidence="2" type="ORF">SAMN04487951_10210</name>
</gene>
<name>A0A1G9Y4X1_9GAMM</name>
<protein>
    <submittedName>
        <fullName evidence="2">Berberine and berberine like</fullName>
    </submittedName>
</protein>
<sequence>MLHCWAREFFTRSQPFASGGAYVNFLTGDETERVAFTYGASYEQLVKLKKKLDPTNFFCINQNILPA</sequence>
<dbReference type="STRING" id="416873.SAMN04487951_10210"/>
<dbReference type="Gene3D" id="3.30.465.10">
    <property type="match status" value="1"/>
</dbReference>
<dbReference type="RefSeq" id="WP_089701969.1">
    <property type="nucleotide sequence ID" value="NZ_FNII01000002.1"/>
</dbReference>
<dbReference type="Pfam" id="PF08031">
    <property type="entry name" value="BBE"/>
    <property type="match status" value="1"/>
</dbReference>